<keyword evidence="8" id="KW-1185">Reference proteome</keyword>
<dbReference type="SUPFAM" id="SSF82861">
    <property type="entry name" value="Mechanosensitive channel protein MscS (YggB), transmembrane region"/>
    <property type="match status" value="1"/>
</dbReference>
<dbReference type="InterPro" id="IPR011014">
    <property type="entry name" value="MscS_channel_TM-2"/>
</dbReference>
<gene>
    <name evidence="7" type="ORF">G4V39_07200</name>
</gene>
<evidence type="ECO:0000256" key="1">
    <source>
        <dbReference type="ARBA" id="ARBA00004651"/>
    </source>
</evidence>
<evidence type="ECO:0000256" key="3">
    <source>
        <dbReference type="ARBA" id="ARBA00022475"/>
    </source>
</evidence>
<comment type="similarity">
    <text evidence="2">Belongs to the MscS (TC 1.A.23) family.</text>
</comment>
<keyword evidence="4" id="KW-0812">Transmembrane</keyword>
<proteinExistence type="inferred from homology"/>
<evidence type="ECO:0000313" key="7">
    <source>
        <dbReference type="EMBL" id="QIJ72065.1"/>
    </source>
</evidence>
<dbReference type="InterPro" id="IPR049278">
    <property type="entry name" value="MS_channel_C"/>
</dbReference>
<dbReference type="AlphaFoldDB" id="A0A6G7PWJ4"/>
<dbReference type="KEGG" id="tav:G4V39_07200"/>
<dbReference type="InterPro" id="IPR010920">
    <property type="entry name" value="LSM_dom_sf"/>
</dbReference>
<comment type="subcellular location">
    <subcellularLocation>
        <location evidence="1">Cell membrane</location>
        <topology evidence="1">Multi-pass membrane protein</topology>
    </subcellularLocation>
</comment>
<dbReference type="InterPro" id="IPR052702">
    <property type="entry name" value="MscS-like_channel"/>
</dbReference>
<dbReference type="Pfam" id="PF00924">
    <property type="entry name" value="MS_channel_2nd"/>
    <property type="match status" value="1"/>
</dbReference>
<dbReference type="InterPro" id="IPR011066">
    <property type="entry name" value="MscS_channel_C_sf"/>
</dbReference>
<reference evidence="7 8" key="1">
    <citation type="submission" date="2020-02" db="EMBL/GenBank/DDBJ databases">
        <title>Genome analysis of Thermosulfuriphilus ammonigenes ST65T, an anaerobic thermophilic chemolithoautotrophic bacterium isolated from a deep-sea hydrothermal vent.</title>
        <authorList>
            <person name="Slobodkina G."/>
            <person name="Allioux M."/>
            <person name="Merkel A."/>
            <person name="Alain K."/>
            <person name="Jebbar M."/>
            <person name="Slobodkin A."/>
        </authorList>
    </citation>
    <scope>NUCLEOTIDE SEQUENCE [LARGE SCALE GENOMIC DNA]</scope>
    <source>
        <strain evidence="7 8">ST65</strain>
    </source>
</reference>
<evidence type="ECO:0000256" key="5">
    <source>
        <dbReference type="ARBA" id="ARBA00022989"/>
    </source>
</evidence>
<evidence type="ECO:0000313" key="8">
    <source>
        <dbReference type="Proteomes" id="UP000502179"/>
    </source>
</evidence>
<name>A0A6G7PWJ4_9BACT</name>
<dbReference type="Pfam" id="PF21082">
    <property type="entry name" value="MS_channel_3rd"/>
    <property type="match status" value="1"/>
</dbReference>
<protein>
    <submittedName>
        <fullName evidence="7">Mechanosensitive ion channel</fullName>
    </submittedName>
</protein>
<dbReference type="Proteomes" id="UP000502179">
    <property type="component" value="Chromosome"/>
</dbReference>
<dbReference type="RefSeq" id="WP_166032282.1">
    <property type="nucleotide sequence ID" value="NZ_CP048877.1"/>
</dbReference>
<dbReference type="GO" id="GO:0008381">
    <property type="term" value="F:mechanosensitive monoatomic ion channel activity"/>
    <property type="evidence" value="ECO:0007669"/>
    <property type="project" value="UniProtKB-ARBA"/>
</dbReference>
<dbReference type="InterPro" id="IPR006685">
    <property type="entry name" value="MscS_channel_2nd"/>
</dbReference>
<dbReference type="SUPFAM" id="SSF82689">
    <property type="entry name" value="Mechanosensitive channel protein MscS (YggB), C-terminal domain"/>
    <property type="match status" value="1"/>
</dbReference>
<dbReference type="SUPFAM" id="SSF50182">
    <property type="entry name" value="Sm-like ribonucleoproteins"/>
    <property type="match status" value="1"/>
</dbReference>
<dbReference type="EMBL" id="CP048877">
    <property type="protein sequence ID" value="QIJ72065.1"/>
    <property type="molecule type" value="Genomic_DNA"/>
</dbReference>
<dbReference type="Gene3D" id="3.30.70.100">
    <property type="match status" value="1"/>
</dbReference>
<dbReference type="PANTHER" id="PTHR30347">
    <property type="entry name" value="POTASSIUM CHANNEL RELATED"/>
    <property type="match status" value="1"/>
</dbReference>
<keyword evidence="6" id="KW-0472">Membrane</keyword>
<evidence type="ECO:0000256" key="6">
    <source>
        <dbReference type="ARBA" id="ARBA00023136"/>
    </source>
</evidence>
<keyword evidence="5" id="KW-1133">Transmembrane helix</keyword>
<dbReference type="PANTHER" id="PTHR30347:SF1">
    <property type="entry name" value="MECHANOSENSITIVE CHANNEL MSCK"/>
    <property type="match status" value="1"/>
</dbReference>
<accession>A0A6G7PWJ4</accession>
<dbReference type="InterPro" id="IPR023408">
    <property type="entry name" value="MscS_beta-dom_sf"/>
</dbReference>
<organism evidence="7 8">
    <name type="scientific">Thermosulfuriphilus ammonigenes</name>
    <dbReference type="NCBI Taxonomy" id="1936021"/>
    <lineage>
        <taxon>Bacteria</taxon>
        <taxon>Pseudomonadati</taxon>
        <taxon>Thermodesulfobacteriota</taxon>
        <taxon>Thermodesulfobacteria</taxon>
        <taxon>Thermodesulfobacteriales</taxon>
        <taxon>Thermodesulfobacteriaceae</taxon>
        <taxon>Thermosulfuriphilus</taxon>
    </lineage>
</organism>
<evidence type="ECO:0000256" key="4">
    <source>
        <dbReference type="ARBA" id="ARBA00022692"/>
    </source>
</evidence>
<dbReference type="Gene3D" id="1.10.287.1260">
    <property type="match status" value="1"/>
</dbReference>
<dbReference type="GO" id="GO:0005886">
    <property type="term" value="C:plasma membrane"/>
    <property type="evidence" value="ECO:0007669"/>
    <property type="project" value="UniProtKB-SubCell"/>
</dbReference>
<keyword evidence="3" id="KW-1003">Cell membrane</keyword>
<sequence length="762" mass="87660">MRQLLVVVLLFLTFLPSLGKAGENLPLLSPVKDLRYLEGDPRLRQDFYEERLRLLKKLEREIELLNQKTKERRFKRQLDEAILSLKELPSIWQKLRSPRTPLSVYLPAIPDPGSPPYKVKTFIGLLDVGFQLETQLKTLGDKISLKEAQVKRLSEALDRIYADYLAARERGPSIKAYVLLAEVLTLQARWALSKAELLQAEELEKSLLARKKSFKTTVSRVFTALKVTSQDIVQAERAVSQSQKESEALLRQTNARRQDLEKELALIEVRLVKLGAAPGGSKTGPSWPQKRWETRKERLELTLEVLAEQERLARISLERARFWRDWLVCFKQCSRRETLAKLRKMKAFQRSLRDSKRELWQRLSYLSQQLLLVQSAISLHREEERRYLGRPQGREVARLLNEEKALEKVLDDLNHLLTQEAKHLERLIYECGVVIDLWETRVGPWGRFLEEVKETYLRSQDTLKRVLYYPLFSVGQMTFTLAGAFKFFFILSLGIGVLRFFRRRLERFLVYRLRLATGLVNSLSTLSYYSLLVILVIVALSSVGVNMNQVGLIFGALGVGIGFGLQTIANNFISGIILLTERSLSVGDIVELEDGTLGQVKQITIRSTVIRTFDGLDLIVPNSEFISGRVATWTYGDDWRRLHIPFGVAYGSDPEKVREVASSAARSVPLTVEDDHHPIRVWFKGFGDSSLDFDLVVWIRLYHARPLTGMISDYYYALYRALSEAGIEIPFPQRDLHLRSVDSQILEKLKKQTPDENLSNFR</sequence>
<dbReference type="Gene3D" id="2.30.30.60">
    <property type="match status" value="1"/>
</dbReference>
<evidence type="ECO:0000256" key="2">
    <source>
        <dbReference type="ARBA" id="ARBA00008017"/>
    </source>
</evidence>